<feature type="domain" description="Autophagy protein ATG17-like" evidence="9">
    <location>
        <begin position="118"/>
        <end position="582"/>
    </location>
</feature>
<evidence type="ECO:0000256" key="5">
    <source>
        <dbReference type="ARBA" id="ARBA00023006"/>
    </source>
</evidence>
<dbReference type="GO" id="GO:1990316">
    <property type="term" value="C:Atg1/ULK1 kinase complex"/>
    <property type="evidence" value="ECO:0007669"/>
    <property type="project" value="TreeGrafter"/>
</dbReference>
<feature type="compositionally biased region" description="Polar residues" evidence="8">
    <location>
        <begin position="1562"/>
        <end position="1572"/>
    </location>
</feature>
<feature type="compositionally biased region" description="Low complexity" evidence="8">
    <location>
        <begin position="1993"/>
        <end position="2018"/>
    </location>
</feature>
<gene>
    <name evidence="11" type="ORF">A4X03_0g4732</name>
</gene>
<reference evidence="11" key="1">
    <citation type="submission" date="2016-04" db="EMBL/GenBank/DDBJ databases">
        <authorList>
            <person name="Nguyen H.D."/>
            <person name="Kesanakurti P."/>
            <person name="Cullis J."/>
            <person name="Levesque C.A."/>
            <person name="Hambleton S."/>
        </authorList>
    </citation>
    <scope>NUCLEOTIDE SEQUENCE</scope>
    <source>
        <strain evidence="11">DAOMC 238032</strain>
    </source>
</reference>
<dbReference type="InterPro" id="IPR040040">
    <property type="entry name" value="ATG11"/>
</dbReference>
<evidence type="ECO:0000256" key="3">
    <source>
        <dbReference type="ARBA" id="ARBA00022448"/>
    </source>
</evidence>
<keyword evidence="3" id="KW-0813">Transport</keyword>
<keyword evidence="4" id="KW-0653">Protein transport</keyword>
<evidence type="ECO:0000256" key="4">
    <source>
        <dbReference type="ARBA" id="ARBA00022927"/>
    </source>
</evidence>
<evidence type="ECO:0000256" key="1">
    <source>
        <dbReference type="ARBA" id="ARBA00004623"/>
    </source>
</evidence>
<sequence length="2174" mass="225254">MKLYRAHDGLSLSLPAPQADTSTADDLLDCLSLATGIPADNIICMTAHGTQLHHDNYNAILHNTPEHHLQFFIYNREYLAAEPKQLAQQLAIQLHLEQPLTNIDQLPEPGTPDYAASILPWAIHALSLIRTHASRAHLAHTALDNMHRASAIALANLLQYTRTIAAGAHALQHSLGPELARMKDLLDSYERDLNLLAMVPINPRLLNPNSSRDSASSSATPQPGTSAGGGSAKSTSASPASTPSSHSHALPPTTAATPTKRLGDYVQRQRMSAVAAACARVHAELATRFHTIHTTLHALQTDVDALEAEVNAVDLSPASDQAQTAREARQRAEEIVENGLAPWLSGAIAVNEQEHQQLVQEGYLPPFPPASDNQEHDQERLHAQLEEALTELVLLDEVSRASVIRLSQDRNDMQARIITFLQDISAVQSDLGELAEAMDVFEKEEMPPGAGVRQAINAQLQGRDQTQQHTHARGAAFVLDGFRPSMGPVAAAAAGAGAGIGALSQPPHPPASSSTNPQPIRADGFRHLARLHHMLLAYGATLIELVRRASFNRLFLKSAQSVAELMALCSEREVERRKEWRSSGVGTILPWEVRALSLVPLSGGGGAGGGSHVMAGSAFGDEGTPTLEISTKGMALLHPASGGGSGGGVVGGGGGGGGADPLAAALASAAELGRDDVDKLFALLDEIERALEQEADLARRGSGASAAGPMMMRRQSSALRNQHAAGGVGAGFALPQGQRSPATPPHHHLSSPTAGQGQGQQAGLFPVNPIPEVRAALRLLVDEIDDMEPEFKDLVYVTLLERRSRFRRRRGANATHGESGAEEEEPGSDVDSEEEEEDVDGEDDSGSVLNGGNKRRTKPVPARTSRRALRQQLKELTARTNEAEAATSSAQALLEAAQSENARLRSDLAHVSDEHHTAYGAIRLELETVRAESRSNAEAYDRARHARDDALAQIEALRNELDTEAARRLNLEEEITNVRRDMKEARREEVEAKREAVELEERLAELDVASSELASELENAVRAREDVCNRMEALLKEGSSVERELASAQTRIEELNRETSAARTEVREAREALAEAESARDKLIRTYRAEADGDRAILEENVRSKEAELRLAKESLKNAEMARKAAEGREAAERLVSDSLRAQLEAADGTHAGMLRDLEEAREEGVRLEARVREVLDGREEVVRLVRPLVGRVCALRKVVRGMPVPSSSSSRAAEKEAGGKGGAGEVVHERSSSAPGAVGESVNGGSSTTIKASSTTATTGTGTGTGTTTVLHAALEAFEAEGENEASLSTTLSALRSLEPRTFYDELKSKLDSLTLLVRKWQKAYKTTQDKSARSLASARDRIAYRNFQVGDLVLFLPTRNTSSRTFAAFNRGWPHYFLRAEGGFGEVVRSKDYLLDRVVAVTERVAGPAGVGGDVVGADGTNPYQLAEGVRYHILDVEGALVGASAAPQTPKRVVGGSGAGGGGGPGMPPRSVSHGPPSRRDSNVTNGSSSSPPAPAPASSSSSTATPSTSASTSASINPPSGLTLSRSTSTSRSVDRLGSASASASVLGESEQVGSGPAGSTATITPLNSFGAGAGASGGGGGLSPSEVSSSASIPVPAFGTRTRAALKRRAPGDGNGSGGAGEIGMGSTSVSPGSGAITPAVPLPISMPRGASGNSSMDASNNNGGGAGERLPFNRSAGGGMGGPTVAELERGLKNPATSRAIAEALAAEGLQSIGNPFSASPGGVGSLVERPSLSSFGGRASIPSSSSSSPSPSPASSRAPAVSPLRPNVANRGKERGNKGSSSASSNVSSLSRAARREGAFRRPGGGATTGSGLATPTRAGFYPSRGGGTGASVSSAMETSPSPASPALAVQSLATARGETSLLAVAGGSAGLWRTGSSSPGIGTDGIRSPRSSTDGAGPSWVGGSARAGGGGGSTMTSPSPAPVGRMQRQLSSEGGGGGGSGFSADRLSPGPMSGRGMLGLIGTRPSNSSDVSQTSDVVFPRSRSHTSSGQVGGTTTSSSSSSSTGINSIGRNNNYPGTATARKDSFSSGFLSSLTFGRASARKQSLQGRLMAEEDPRLGSNASTIGGSSSQTGPRRSTLEMILGWPSSASSSANLGAGAAVPISPRPPSTTGMTNGKGKRAVRGSVSEGGALGMGGDEGELLVGSPGSEAGSTTAAEMLRRLARAP</sequence>
<feature type="region of interest" description="Disordered" evidence="8">
    <location>
        <begin position="1202"/>
        <end position="1268"/>
    </location>
</feature>
<feature type="compositionally biased region" description="Polar residues" evidence="8">
    <location>
        <begin position="2068"/>
        <end position="2083"/>
    </location>
</feature>
<evidence type="ECO:0000256" key="8">
    <source>
        <dbReference type="SAM" id="MobiDB-lite"/>
    </source>
</evidence>
<feature type="compositionally biased region" description="Low complexity" evidence="8">
    <location>
        <begin position="1746"/>
        <end position="1770"/>
    </location>
</feature>
<feature type="domain" description="Autophagy-related protein 11 C-terminal" evidence="10">
    <location>
        <begin position="1307"/>
        <end position="1440"/>
    </location>
</feature>
<evidence type="ECO:0000313" key="11">
    <source>
        <dbReference type="EMBL" id="KAE8257259.1"/>
    </source>
</evidence>
<dbReference type="Pfam" id="PF10377">
    <property type="entry name" value="ATG11"/>
    <property type="match status" value="1"/>
</dbReference>
<feature type="region of interest" description="Disordered" evidence="8">
    <location>
        <begin position="1877"/>
        <end position="2032"/>
    </location>
</feature>
<feature type="compositionally biased region" description="Gly residues" evidence="8">
    <location>
        <begin position="1458"/>
        <end position="1468"/>
    </location>
</feature>
<feature type="region of interest" description="Disordered" evidence="8">
    <location>
        <begin position="500"/>
        <end position="521"/>
    </location>
</feature>
<dbReference type="GO" id="GO:0019901">
    <property type="term" value="F:protein kinase binding"/>
    <property type="evidence" value="ECO:0007669"/>
    <property type="project" value="TreeGrafter"/>
</dbReference>
<dbReference type="Pfam" id="PF04108">
    <property type="entry name" value="ATG17_like"/>
    <property type="match status" value="1"/>
</dbReference>
<feature type="compositionally biased region" description="Polar residues" evidence="8">
    <location>
        <begin position="1657"/>
        <end position="1667"/>
    </location>
</feature>
<evidence type="ECO:0000256" key="2">
    <source>
        <dbReference type="ARBA" id="ARBA00009729"/>
    </source>
</evidence>
<evidence type="ECO:0000313" key="12">
    <source>
        <dbReference type="Proteomes" id="UP000077671"/>
    </source>
</evidence>
<feature type="compositionally biased region" description="Polar residues" evidence="8">
    <location>
        <begin position="1972"/>
        <end position="1984"/>
    </location>
</feature>
<comment type="similarity">
    <text evidence="2">Belongs to the ATG11 family.</text>
</comment>
<feature type="compositionally biased region" description="Acidic residues" evidence="8">
    <location>
        <begin position="820"/>
        <end position="845"/>
    </location>
</feature>
<organism evidence="11 12">
    <name type="scientific">Tilletia caries</name>
    <name type="common">wheat bunt fungus</name>
    <dbReference type="NCBI Taxonomy" id="13290"/>
    <lineage>
        <taxon>Eukaryota</taxon>
        <taxon>Fungi</taxon>
        <taxon>Dikarya</taxon>
        <taxon>Basidiomycota</taxon>
        <taxon>Ustilaginomycotina</taxon>
        <taxon>Exobasidiomycetes</taxon>
        <taxon>Tilletiales</taxon>
        <taxon>Tilletiaceae</taxon>
        <taxon>Tilletia</taxon>
    </lineage>
</organism>
<evidence type="ECO:0000256" key="7">
    <source>
        <dbReference type="SAM" id="Coils"/>
    </source>
</evidence>
<dbReference type="GO" id="GO:0034517">
    <property type="term" value="P:ribophagy"/>
    <property type="evidence" value="ECO:0007669"/>
    <property type="project" value="TreeGrafter"/>
</dbReference>
<feature type="region of interest" description="Disordered" evidence="8">
    <location>
        <begin position="716"/>
        <end position="765"/>
    </location>
</feature>
<dbReference type="GO" id="GO:0000422">
    <property type="term" value="P:autophagy of mitochondrion"/>
    <property type="evidence" value="ECO:0007669"/>
    <property type="project" value="TreeGrafter"/>
</dbReference>
<proteinExistence type="inferred from homology"/>
<feature type="compositionally biased region" description="Low complexity" evidence="8">
    <location>
        <begin position="232"/>
        <end position="259"/>
    </location>
</feature>
<dbReference type="InterPro" id="IPR019460">
    <property type="entry name" value="Atg11_C"/>
</dbReference>
<dbReference type="GO" id="GO:0015031">
    <property type="term" value="P:protein transport"/>
    <property type="evidence" value="ECO:0007669"/>
    <property type="project" value="UniProtKB-KW"/>
</dbReference>
<dbReference type="GO" id="GO:0000045">
    <property type="term" value="P:autophagosome assembly"/>
    <property type="evidence" value="ECO:0007669"/>
    <property type="project" value="InterPro"/>
</dbReference>
<comment type="subcellular location">
    <subcellularLocation>
        <location evidence="1">Preautophagosomal structure membrane</location>
        <topology evidence="1">Peripheral membrane protein</topology>
    </subcellularLocation>
</comment>
<feature type="region of interest" description="Disordered" evidence="8">
    <location>
        <begin position="207"/>
        <end position="259"/>
    </location>
</feature>
<feature type="compositionally biased region" description="Low complexity" evidence="8">
    <location>
        <begin position="210"/>
        <end position="225"/>
    </location>
</feature>
<dbReference type="InterPro" id="IPR045326">
    <property type="entry name" value="ATG17-like_dom"/>
</dbReference>
<comment type="caution">
    <text evidence="11">The sequence shown here is derived from an EMBL/GenBank/DDBJ whole genome shotgun (WGS) entry which is preliminary data.</text>
</comment>
<feature type="compositionally biased region" description="Low complexity" evidence="8">
    <location>
        <begin position="1500"/>
        <end position="1549"/>
    </location>
</feature>
<feature type="region of interest" description="Disordered" evidence="8">
    <location>
        <begin position="2049"/>
        <end position="2085"/>
    </location>
</feature>
<dbReference type="GO" id="GO:0060090">
    <property type="term" value="F:molecular adaptor activity"/>
    <property type="evidence" value="ECO:0007669"/>
    <property type="project" value="TreeGrafter"/>
</dbReference>
<feature type="compositionally biased region" description="Gly residues" evidence="8">
    <location>
        <begin position="1576"/>
        <end position="1587"/>
    </location>
</feature>
<dbReference type="GO" id="GO:0034045">
    <property type="term" value="C:phagophore assembly site membrane"/>
    <property type="evidence" value="ECO:0007669"/>
    <property type="project" value="UniProtKB-SubCell"/>
</dbReference>
<dbReference type="PANTHER" id="PTHR13222">
    <property type="entry name" value="RB1-INDUCIBLE COILED-COIL"/>
    <property type="match status" value="1"/>
</dbReference>
<feature type="region of interest" description="Disordered" evidence="8">
    <location>
        <begin position="2102"/>
        <end position="2174"/>
    </location>
</feature>
<feature type="region of interest" description="Disordered" evidence="8">
    <location>
        <begin position="1718"/>
        <end position="1854"/>
    </location>
</feature>
<dbReference type="GO" id="GO:0034727">
    <property type="term" value="P:piecemeal microautophagy of the nucleus"/>
    <property type="evidence" value="ECO:0007669"/>
    <property type="project" value="TreeGrafter"/>
</dbReference>
<evidence type="ECO:0000256" key="6">
    <source>
        <dbReference type="ARBA" id="ARBA00023054"/>
    </source>
</evidence>
<keyword evidence="5" id="KW-0072">Autophagy</keyword>
<feature type="region of interest" description="Disordered" evidence="8">
    <location>
        <begin position="1451"/>
        <end position="1692"/>
    </location>
</feature>
<feature type="compositionally biased region" description="Low complexity" evidence="8">
    <location>
        <begin position="1245"/>
        <end position="1261"/>
    </location>
</feature>
<feature type="compositionally biased region" description="Polar residues" evidence="8">
    <location>
        <begin position="1838"/>
        <end position="1849"/>
    </location>
</feature>
<evidence type="ECO:0000259" key="10">
    <source>
        <dbReference type="Pfam" id="PF10377"/>
    </source>
</evidence>
<dbReference type="GO" id="GO:0061709">
    <property type="term" value="P:reticulophagy"/>
    <property type="evidence" value="ECO:0007669"/>
    <property type="project" value="TreeGrafter"/>
</dbReference>
<keyword evidence="6 7" id="KW-0175">Coiled coil</keyword>
<feature type="compositionally biased region" description="Low complexity" evidence="8">
    <location>
        <begin position="1588"/>
        <end position="1597"/>
    </location>
</feature>
<reference evidence="11" key="2">
    <citation type="journal article" date="2019" name="IMA Fungus">
        <title>Genome sequencing and comparison of five Tilletia species to identify candidate genes for the detection of regulated species infecting wheat.</title>
        <authorList>
            <person name="Nguyen H.D.T."/>
            <person name="Sultana T."/>
            <person name="Kesanakurti P."/>
            <person name="Hambleton S."/>
        </authorList>
    </citation>
    <scope>NUCLEOTIDE SEQUENCE</scope>
    <source>
        <strain evidence="11">DAOMC 238032</strain>
    </source>
</reference>
<dbReference type="Proteomes" id="UP000077671">
    <property type="component" value="Unassembled WGS sequence"/>
</dbReference>
<dbReference type="EMBL" id="LWDD02000671">
    <property type="protein sequence ID" value="KAE8257259.1"/>
    <property type="molecule type" value="Genomic_DNA"/>
</dbReference>
<name>A0A177V418_9BASI</name>
<accession>A0A177V418</accession>
<feature type="compositionally biased region" description="Low complexity" evidence="8">
    <location>
        <begin position="1787"/>
        <end position="1799"/>
    </location>
</feature>
<dbReference type="PANTHER" id="PTHR13222:SF1">
    <property type="entry name" value="RB1-INDUCIBLE COILED-COIL PROTEIN 1"/>
    <property type="match status" value="1"/>
</dbReference>
<feature type="compositionally biased region" description="Basic residues" evidence="8">
    <location>
        <begin position="853"/>
        <end position="868"/>
    </location>
</feature>
<feature type="region of interest" description="Disordered" evidence="8">
    <location>
        <begin position="809"/>
        <end position="868"/>
    </location>
</feature>
<evidence type="ECO:0000259" key="9">
    <source>
        <dbReference type="Pfam" id="PF04108"/>
    </source>
</evidence>
<feature type="coiled-coil region" evidence="7">
    <location>
        <begin position="940"/>
        <end position="1164"/>
    </location>
</feature>
<protein>
    <submittedName>
        <fullName evidence="11">Uncharacterized protein</fullName>
    </submittedName>
</protein>
<feature type="compositionally biased region" description="Gly residues" evidence="8">
    <location>
        <begin position="1618"/>
        <end position="1629"/>
    </location>
</feature>